<accession>A0A6J5NC55</accession>
<proteinExistence type="predicted"/>
<sequence>MPQFNLNEYETVEERHARAISEYPDIRCVIVNHTTPADRAVGTWVVEARVYLNAEDQERELPKATEWAFEVDGVGMANKTSALENACTSALGRSLRWALGGSKGPSKQEMEKVARGQAPKLPVRAWLYEAGELTNAKDIDKLRLLYSEAKTAKADAAILEAIKTMAEGLA</sequence>
<gene>
    <name evidence="1" type="ORF">UFOVP692_13</name>
</gene>
<reference evidence="1" key="1">
    <citation type="submission" date="2020-04" db="EMBL/GenBank/DDBJ databases">
        <authorList>
            <person name="Chiriac C."/>
            <person name="Salcher M."/>
            <person name="Ghai R."/>
            <person name="Kavagutti S V."/>
        </authorList>
    </citation>
    <scope>NUCLEOTIDE SEQUENCE</scope>
</reference>
<evidence type="ECO:0000313" key="1">
    <source>
        <dbReference type="EMBL" id="CAB4157300.1"/>
    </source>
</evidence>
<dbReference type="EMBL" id="LR796658">
    <property type="protein sequence ID" value="CAB4157300.1"/>
    <property type="molecule type" value="Genomic_DNA"/>
</dbReference>
<name>A0A6J5NC55_9CAUD</name>
<protein>
    <submittedName>
        <fullName evidence="1">Uncharacterized protein</fullName>
    </submittedName>
</protein>
<organism evidence="1">
    <name type="scientific">uncultured Caudovirales phage</name>
    <dbReference type="NCBI Taxonomy" id="2100421"/>
    <lineage>
        <taxon>Viruses</taxon>
        <taxon>Duplodnaviria</taxon>
        <taxon>Heunggongvirae</taxon>
        <taxon>Uroviricota</taxon>
        <taxon>Caudoviricetes</taxon>
        <taxon>Peduoviridae</taxon>
        <taxon>Maltschvirus</taxon>
        <taxon>Maltschvirus maltsch</taxon>
    </lineage>
</organism>